<dbReference type="RefSeq" id="WP_102892252.1">
    <property type="nucleotide sequence ID" value="NZ_NBZD01000001.1"/>
</dbReference>
<dbReference type="SUPFAM" id="SSF53613">
    <property type="entry name" value="Ribokinase-like"/>
    <property type="match status" value="1"/>
</dbReference>
<evidence type="ECO:0000256" key="3">
    <source>
        <dbReference type="ARBA" id="ARBA00022741"/>
    </source>
</evidence>
<feature type="domain" description="Carbohydrate kinase PfkB" evidence="7">
    <location>
        <begin position="3"/>
        <end position="306"/>
    </location>
</feature>
<accession>A0A2J8B4C4</accession>
<evidence type="ECO:0000256" key="4">
    <source>
        <dbReference type="ARBA" id="ARBA00022777"/>
    </source>
</evidence>
<sequence length="322" mass="33615">MYDIISIGEILIDLTQCGVNEQGVMLMAANPGGAPANLAVAASRLGCRAAFIGKVGNDTWGEFLGKTLRDNGVETSALCVDHEYPTTLAVVTLDAAGERSFSFYRNPGADTRLSAEEIPYKLLAQTKFFHFGSVGLTAEPECTATMAAVRMAKAAGATITFDPNYRAALWPDKATALSNIEAAISLSDILKVSDEEMFLLTGEDDPKVGSSKLIKRGITLVLVTLGAAGACFRLGDLFGRVEGIPIKVGDTNGAGDTFLGAFLSCIKESGSVKDLTSLQLMGAISFANKAAAITAGRHGAIPAMPTLAEVLGEAGEAEETQI</sequence>
<gene>
    <name evidence="8" type="ORF">B7R76_01675</name>
</gene>
<protein>
    <submittedName>
        <fullName evidence="8">Carbohydrate kinase</fullName>
    </submittedName>
</protein>
<dbReference type="AlphaFoldDB" id="A0A2J8B4C4"/>
<evidence type="ECO:0000256" key="6">
    <source>
        <dbReference type="RuleBase" id="RU003704"/>
    </source>
</evidence>
<keyword evidence="5" id="KW-0067">ATP-binding</keyword>
<dbReference type="InterPro" id="IPR002173">
    <property type="entry name" value="Carboh/pur_kinase_PfkB_CS"/>
</dbReference>
<dbReference type="Gene3D" id="3.40.1190.20">
    <property type="match status" value="1"/>
</dbReference>
<evidence type="ECO:0000313" key="8">
    <source>
        <dbReference type="EMBL" id="PNH19620.1"/>
    </source>
</evidence>
<proteinExistence type="inferred from homology"/>
<dbReference type="PANTHER" id="PTHR43085:SF1">
    <property type="entry name" value="PSEUDOURIDINE KINASE-RELATED"/>
    <property type="match status" value="1"/>
</dbReference>
<name>A0A2J8B4C4_9FIRM</name>
<dbReference type="InterPro" id="IPR002139">
    <property type="entry name" value="Ribo/fructo_kinase"/>
</dbReference>
<comment type="similarity">
    <text evidence="1 6">Belongs to the carbohydrate kinase PfkB family.</text>
</comment>
<reference evidence="9" key="1">
    <citation type="submission" date="2017-04" db="EMBL/GenBank/DDBJ databases">
        <authorList>
            <person name="Bumgarner R.E."/>
            <person name="Fredricks D.N."/>
            <person name="Srinivasan S."/>
        </authorList>
    </citation>
    <scope>NUCLEOTIDE SEQUENCE [LARGE SCALE GENOMIC DNA]</scope>
    <source>
        <strain evidence="9">KA00405</strain>
    </source>
</reference>
<dbReference type="InterPro" id="IPR029056">
    <property type="entry name" value="Ribokinase-like"/>
</dbReference>
<dbReference type="GO" id="GO:0005524">
    <property type="term" value="F:ATP binding"/>
    <property type="evidence" value="ECO:0007669"/>
    <property type="project" value="UniProtKB-KW"/>
</dbReference>
<keyword evidence="2 6" id="KW-0808">Transferase</keyword>
<organism evidence="8 9">
    <name type="scientific">Mageeibacillus indolicus</name>
    <dbReference type="NCBI Taxonomy" id="884684"/>
    <lineage>
        <taxon>Bacteria</taxon>
        <taxon>Bacillati</taxon>
        <taxon>Bacillota</taxon>
        <taxon>Clostridia</taxon>
        <taxon>Eubacteriales</taxon>
        <taxon>Oscillospiraceae</taxon>
        <taxon>Mageeibacillus</taxon>
    </lineage>
</organism>
<dbReference type="InterPro" id="IPR050306">
    <property type="entry name" value="PfkB_Carbo_kinase"/>
</dbReference>
<dbReference type="InterPro" id="IPR011611">
    <property type="entry name" value="PfkB_dom"/>
</dbReference>
<dbReference type="CDD" id="cd01167">
    <property type="entry name" value="bac_FRK"/>
    <property type="match status" value="1"/>
</dbReference>
<dbReference type="EMBL" id="NBZD01000001">
    <property type="protein sequence ID" value="PNH19620.1"/>
    <property type="molecule type" value="Genomic_DNA"/>
</dbReference>
<dbReference type="PROSITE" id="PS00584">
    <property type="entry name" value="PFKB_KINASES_2"/>
    <property type="match status" value="1"/>
</dbReference>
<dbReference type="PRINTS" id="PR00990">
    <property type="entry name" value="RIBOKINASE"/>
</dbReference>
<dbReference type="GO" id="GO:0006000">
    <property type="term" value="P:fructose metabolic process"/>
    <property type="evidence" value="ECO:0007669"/>
    <property type="project" value="UniProtKB-ARBA"/>
</dbReference>
<keyword evidence="3" id="KW-0547">Nucleotide-binding</keyword>
<dbReference type="GO" id="GO:0008865">
    <property type="term" value="F:fructokinase activity"/>
    <property type="evidence" value="ECO:0007669"/>
    <property type="project" value="UniProtKB-ARBA"/>
</dbReference>
<comment type="caution">
    <text evidence="8">The sequence shown here is derived from an EMBL/GenBank/DDBJ whole genome shotgun (WGS) entry which is preliminary data.</text>
</comment>
<dbReference type="Pfam" id="PF00294">
    <property type="entry name" value="PfkB"/>
    <property type="match status" value="1"/>
</dbReference>
<evidence type="ECO:0000256" key="1">
    <source>
        <dbReference type="ARBA" id="ARBA00010688"/>
    </source>
</evidence>
<dbReference type="PANTHER" id="PTHR43085">
    <property type="entry name" value="HEXOKINASE FAMILY MEMBER"/>
    <property type="match status" value="1"/>
</dbReference>
<evidence type="ECO:0000256" key="2">
    <source>
        <dbReference type="ARBA" id="ARBA00022679"/>
    </source>
</evidence>
<evidence type="ECO:0000256" key="5">
    <source>
        <dbReference type="ARBA" id="ARBA00022840"/>
    </source>
</evidence>
<evidence type="ECO:0000313" key="9">
    <source>
        <dbReference type="Proteomes" id="UP000236394"/>
    </source>
</evidence>
<evidence type="ECO:0000259" key="7">
    <source>
        <dbReference type="Pfam" id="PF00294"/>
    </source>
</evidence>
<dbReference type="Proteomes" id="UP000236394">
    <property type="component" value="Unassembled WGS sequence"/>
</dbReference>
<keyword evidence="4 6" id="KW-0418">Kinase</keyword>